<keyword evidence="5" id="KW-0804">Transcription</keyword>
<feature type="domain" description="HTH gntR-type" evidence="6">
    <location>
        <begin position="8"/>
        <end position="76"/>
    </location>
</feature>
<evidence type="ECO:0000256" key="1">
    <source>
        <dbReference type="ARBA" id="ARBA00005384"/>
    </source>
</evidence>
<proteinExistence type="inferred from homology"/>
<evidence type="ECO:0000256" key="5">
    <source>
        <dbReference type="ARBA" id="ARBA00023163"/>
    </source>
</evidence>
<dbReference type="InterPro" id="IPR015422">
    <property type="entry name" value="PyrdxlP-dep_Trfase_small"/>
</dbReference>
<comment type="similarity">
    <text evidence="1">In the C-terminal section; belongs to the class-I pyridoxal-phosphate-dependent aminotransferase family.</text>
</comment>
<dbReference type="Gene3D" id="1.10.10.10">
    <property type="entry name" value="Winged helix-like DNA-binding domain superfamily/Winged helix DNA-binding domain"/>
    <property type="match status" value="1"/>
</dbReference>
<name>A0ABS0ANP0_9GAMM</name>
<dbReference type="SUPFAM" id="SSF46785">
    <property type="entry name" value="Winged helix' DNA-binding domain"/>
    <property type="match status" value="1"/>
</dbReference>
<dbReference type="InterPro" id="IPR036388">
    <property type="entry name" value="WH-like_DNA-bd_sf"/>
</dbReference>
<dbReference type="EMBL" id="ARXX01000011">
    <property type="protein sequence ID" value="MBF5055751.1"/>
    <property type="molecule type" value="Genomic_DNA"/>
</dbReference>
<evidence type="ECO:0000256" key="2">
    <source>
        <dbReference type="ARBA" id="ARBA00022898"/>
    </source>
</evidence>
<evidence type="ECO:0000313" key="7">
    <source>
        <dbReference type="EMBL" id="MBF5055751.1"/>
    </source>
</evidence>
<dbReference type="InterPro" id="IPR015424">
    <property type="entry name" value="PyrdxlP-dep_Trfase"/>
</dbReference>
<dbReference type="Pfam" id="PF00155">
    <property type="entry name" value="Aminotran_1_2"/>
    <property type="match status" value="1"/>
</dbReference>
<dbReference type="RefSeq" id="WP_323370928.1">
    <property type="nucleotide sequence ID" value="NZ_ARXX01000011.1"/>
</dbReference>
<dbReference type="SMART" id="SM00345">
    <property type="entry name" value="HTH_GNTR"/>
    <property type="match status" value="1"/>
</dbReference>
<organism evidence="7 8">
    <name type="scientific">Alloalcanivorax profundimaris</name>
    <dbReference type="NCBI Taxonomy" id="2735259"/>
    <lineage>
        <taxon>Bacteria</taxon>
        <taxon>Pseudomonadati</taxon>
        <taxon>Pseudomonadota</taxon>
        <taxon>Gammaproteobacteria</taxon>
        <taxon>Oceanospirillales</taxon>
        <taxon>Alcanivoracaceae</taxon>
        <taxon>Alloalcanivorax</taxon>
    </lineage>
</organism>
<dbReference type="PANTHER" id="PTHR46577:SF2">
    <property type="entry name" value="TRANSCRIPTIONAL REGULATORY PROTEIN"/>
    <property type="match status" value="1"/>
</dbReference>
<dbReference type="InterPro" id="IPR051446">
    <property type="entry name" value="HTH_trans_reg/aminotransferase"/>
</dbReference>
<evidence type="ECO:0000259" key="6">
    <source>
        <dbReference type="PROSITE" id="PS50949"/>
    </source>
</evidence>
<dbReference type="Gene3D" id="3.40.640.10">
    <property type="entry name" value="Type I PLP-dependent aspartate aminotransferase-like (Major domain)"/>
    <property type="match status" value="1"/>
</dbReference>
<gene>
    <name evidence="7" type="ORF">Y5W_01045</name>
</gene>
<keyword evidence="2" id="KW-0663">Pyridoxal phosphate</keyword>
<dbReference type="CDD" id="cd00609">
    <property type="entry name" value="AAT_like"/>
    <property type="match status" value="1"/>
</dbReference>
<evidence type="ECO:0000313" key="8">
    <source>
        <dbReference type="Proteomes" id="UP000662703"/>
    </source>
</evidence>
<evidence type="ECO:0000256" key="3">
    <source>
        <dbReference type="ARBA" id="ARBA00023015"/>
    </source>
</evidence>
<protein>
    <submittedName>
        <fullName evidence="7">GntR family transcriptional regulator</fullName>
    </submittedName>
</protein>
<dbReference type="InterPro" id="IPR000524">
    <property type="entry name" value="Tscrpt_reg_HTH_GntR"/>
</dbReference>
<keyword evidence="3" id="KW-0805">Transcription regulation</keyword>
<dbReference type="InterPro" id="IPR004839">
    <property type="entry name" value="Aminotransferase_I/II_large"/>
</dbReference>
<sequence length="460" mass="51747">MTIPMQRQTRAQRIASDIAGQIADGILRRGDKLPSLREYMRLHGYSKNTVITAYEYLAAEGLVEARHGRGFFVREAPQRPDDDTQTPPYARALDTIWMMRQQLVREPGHSHLGEGFPPVDWLMDMRLDKFHRQVVRGGVTTLFRYGNRFGNASLREQLTKKIASYGINALPQQILTTFGANHAMDLILRRFTRPGDAVLVENPGYYPLFGKLQLNGARMLSVPREVDGPNLEALERLLLRERPALFFMQSVGHNPTGTDLCEHKARRILALAERHDLIVVENDAMADFKLNSATKLSALDQLGRTLYLGSFSKPISAALRVGFIAGGDALISELADIKMLMHIGGAEYAERTVDVILREGNYLRHLSRLQQRLRDATARGLQVLDELGADVFCRPEQSLYLWARFPGIEDANELTRRCLQRGVMLAPGSIFSATRDPVVPWTRLNVAYLDDPAFRASLQG</sequence>
<keyword evidence="8" id="KW-1185">Reference proteome</keyword>
<accession>A0ABS0ANP0</accession>
<dbReference type="InterPro" id="IPR015421">
    <property type="entry name" value="PyrdxlP-dep_Trfase_major"/>
</dbReference>
<dbReference type="InterPro" id="IPR036390">
    <property type="entry name" value="WH_DNA-bd_sf"/>
</dbReference>
<keyword evidence="4" id="KW-0238">DNA-binding</keyword>
<dbReference type="CDD" id="cd07377">
    <property type="entry name" value="WHTH_GntR"/>
    <property type="match status" value="1"/>
</dbReference>
<dbReference type="Proteomes" id="UP000662703">
    <property type="component" value="Unassembled WGS sequence"/>
</dbReference>
<dbReference type="PROSITE" id="PS50949">
    <property type="entry name" value="HTH_GNTR"/>
    <property type="match status" value="1"/>
</dbReference>
<dbReference type="Gene3D" id="3.90.1150.10">
    <property type="entry name" value="Aspartate Aminotransferase, domain 1"/>
    <property type="match status" value="1"/>
</dbReference>
<comment type="caution">
    <text evidence="7">The sequence shown here is derived from an EMBL/GenBank/DDBJ whole genome shotgun (WGS) entry which is preliminary data.</text>
</comment>
<dbReference type="SUPFAM" id="SSF53383">
    <property type="entry name" value="PLP-dependent transferases"/>
    <property type="match status" value="1"/>
</dbReference>
<dbReference type="Pfam" id="PF00392">
    <property type="entry name" value="GntR"/>
    <property type="match status" value="1"/>
</dbReference>
<dbReference type="PANTHER" id="PTHR46577">
    <property type="entry name" value="HTH-TYPE TRANSCRIPTIONAL REGULATORY PROTEIN GABR"/>
    <property type="match status" value="1"/>
</dbReference>
<evidence type="ECO:0000256" key="4">
    <source>
        <dbReference type="ARBA" id="ARBA00023125"/>
    </source>
</evidence>
<reference evidence="7 8" key="1">
    <citation type="submission" date="2012-09" db="EMBL/GenBank/DDBJ databases">
        <title>Genome Sequence of alkane-degrading Bacterium Alcanivorax sp. 521-1.</title>
        <authorList>
            <person name="Lai Q."/>
            <person name="Shao Z."/>
        </authorList>
    </citation>
    <scope>NUCLEOTIDE SEQUENCE [LARGE SCALE GENOMIC DNA]</scope>
    <source>
        <strain evidence="7 8">521-1</strain>
    </source>
</reference>